<gene>
    <name evidence="2" type="ORF">STIAU_6193</name>
</gene>
<proteinExistence type="predicted"/>
<reference evidence="2 3" key="1">
    <citation type="submission" date="2006-04" db="EMBL/GenBank/DDBJ databases">
        <authorList>
            <person name="Nierman W.C."/>
        </authorList>
    </citation>
    <scope>NUCLEOTIDE SEQUENCE [LARGE SCALE GENOMIC DNA]</scope>
    <source>
        <strain evidence="2 3">DW4/3-1</strain>
    </source>
</reference>
<dbReference type="EMBL" id="AAMD01000008">
    <property type="protein sequence ID" value="EAU69215.1"/>
    <property type="molecule type" value="Genomic_DNA"/>
</dbReference>
<dbReference type="AlphaFoldDB" id="Q09BV4"/>
<feature type="region of interest" description="Disordered" evidence="1">
    <location>
        <begin position="1"/>
        <end position="205"/>
    </location>
</feature>
<accession>Q09BV4</accession>
<name>Q09BV4_STIAD</name>
<comment type="caution">
    <text evidence="2">The sequence shown here is derived from an EMBL/GenBank/DDBJ whole genome shotgun (WGS) entry which is preliminary data.</text>
</comment>
<dbReference type="Proteomes" id="UP000032702">
    <property type="component" value="Unassembled WGS sequence"/>
</dbReference>
<evidence type="ECO:0000313" key="3">
    <source>
        <dbReference type="Proteomes" id="UP000032702"/>
    </source>
</evidence>
<feature type="compositionally biased region" description="Basic and acidic residues" evidence="1">
    <location>
        <begin position="132"/>
        <end position="144"/>
    </location>
</feature>
<evidence type="ECO:0000313" key="2">
    <source>
        <dbReference type="EMBL" id="EAU69215.1"/>
    </source>
</evidence>
<protein>
    <submittedName>
        <fullName evidence="2">Uncharacterized protein</fullName>
    </submittedName>
</protein>
<organism evidence="2 3">
    <name type="scientific">Stigmatella aurantiaca (strain DW4/3-1)</name>
    <dbReference type="NCBI Taxonomy" id="378806"/>
    <lineage>
        <taxon>Bacteria</taxon>
        <taxon>Pseudomonadati</taxon>
        <taxon>Myxococcota</taxon>
        <taxon>Myxococcia</taxon>
        <taxon>Myxococcales</taxon>
        <taxon>Cystobacterineae</taxon>
        <taxon>Archangiaceae</taxon>
        <taxon>Stigmatella</taxon>
    </lineage>
</organism>
<evidence type="ECO:0000256" key="1">
    <source>
        <dbReference type="SAM" id="MobiDB-lite"/>
    </source>
</evidence>
<sequence>MPQAGAPSGPRLQPDRAARPSRGVLRGAGPAGRQHREVRGGDPPPSAHGSARGGGGLHPGAEGLQRHAAQAQPHPVGEPVRVGAAPAGLRGERAGRRGAVARAGHLPLVRGAGDRAGRHHRDGLHAPPLRGADGEPARLSRADAEEPGAAGRRGELTAHLAGVGAQGDGPAGGLRHRPAQRDEDVRGGGGLPHGASRGRGLVEGDDARRDPRLLLHGLPHAARGRHLPPGVRPRRVGAWRGRPGLQVVGGAQVLLDARVDIAGLQPQGVSGEALVGREVLHGQLHAHFVGDRRGRALAREPPLADEPLADVFLVEHLLVLALGEAGLVLLGDPVPAGVRGVHLVDDVELVAHLSELVLGVHEDEPPLAGLTLALGEQPQGGLGEPGPVARAGQPPGEDLRLGDGRVMLPILGLGGRGDEGHGKALVLAEPRGEGQAVGRVRSFLVVAPQAAGEVAAHHHLEGEGLARARHGDVGVRHIQHVVGDDVPGPLEPERGQPVEHLSLEGMVVSTWSNADSRSVVTSVSRSSFR</sequence>